<dbReference type="EMBL" id="QPIZ01000007">
    <property type="protein sequence ID" value="RCW36820.1"/>
    <property type="molecule type" value="Genomic_DNA"/>
</dbReference>
<dbReference type="InterPro" id="IPR000917">
    <property type="entry name" value="Sulfatase_N"/>
</dbReference>
<dbReference type="PANTHER" id="PTHR46615">
    <property type="entry name" value="ARYLSULFATASE K"/>
    <property type="match status" value="1"/>
</dbReference>
<name>A0A368V922_9BACT</name>
<dbReference type="SUPFAM" id="SSF75005">
    <property type="entry name" value="Arabinanase/levansucrase/invertase"/>
    <property type="match status" value="1"/>
</dbReference>
<evidence type="ECO:0000313" key="3">
    <source>
        <dbReference type="Proteomes" id="UP000252733"/>
    </source>
</evidence>
<dbReference type="PANTHER" id="PTHR46615:SF1">
    <property type="entry name" value="ARYLSULFATASE K"/>
    <property type="match status" value="1"/>
</dbReference>
<sequence>MVLRICFLLVFVFMAFIGFGQDQRPNILVIITDQHSGKVMTQTGYVHIETPGIDKIADQGVTFTRSYVTYPVCMSSRRSIMTGMMPSKADPPTDFPSIGGVLAQNGYERAYDGKWHVGSTEIDEVIDWQGFKRYKESVTDSTVARWSRDYLKQEHDKPFFLVTSFINPHNICEFARNMSGLRNQGYDDGPIALDVDTTYCLPLPSNFPIPENEAEGISARRNQDPGDEHWGANPHKSWTPVDWRRYMYGYDRFLEKVDARVEEVYDELAKQGLLENTIIIYTSDHGDAHAAHQLTQKMSFYEESVNVPFVVSWKGKTKAGVIEEETLVSNGLDLYPTILKMAGIEIPDYLPGQDISANFLKDSDQSSVKRDYVVTELYQKVLKSNTPGRFKGRMVLTKKFKYFLFDQGANKEQLFDLENDPGELHPVTYDPAYHDDLLACRVKLKEWVAIQNDDFDVDSIIKTVRYSVKRLNNGQPIITQKLFSELGVAEEGENINGPGVMRIPEWISPANRAHPDAEYYCYFAHHDSAYIRMAWASEIEGPWHLYNVGEDIPLGERGVLDLGDDVIRLDNGIVIPNNPLASPDVHVDGENKRIILYFHSGASTYVKGEKIGQRTYVSYSPFGLDFYDNIQPVIIGKTYFRVFEYKNELYALTNDGTPLKALDPADPWTAPAGFDFSGTLWEEHPGNPFQEDITNIAGISDSELRIRHPSVRLVGDRLHVFYSRRGDLLENIQMSTVDLSVGDWTKWDVSYPPIKILQTNPGWEGGDLTPSASERGSAPEDVNQLRDPFVFEDRDGSLYLFYTGRGEDAIGVAKLFEVPANIDLC</sequence>
<proteinExistence type="predicted"/>
<feature type="domain" description="Sulfatase N-terminal" evidence="1">
    <location>
        <begin position="25"/>
        <end position="344"/>
    </location>
</feature>
<dbReference type="InterPro" id="IPR023296">
    <property type="entry name" value="Glyco_hydro_beta-prop_sf"/>
</dbReference>
<dbReference type="GO" id="GO:0004065">
    <property type="term" value="F:arylsulfatase activity"/>
    <property type="evidence" value="ECO:0007669"/>
    <property type="project" value="TreeGrafter"/>
</dbReference>
<dbReference type="InterPro" id="IPR017850">
    <property type="entry name" value="Alkaline_phosphatase_core_sf"/>
</dbReference>
<keyword evidence="3" id="KW-1185">Reference proteome</keyword>
<organism evidence="2 3">
    <name type="scientific">Marinilabilia salmonicolor</name>
    <dbReference type="NCBI Taxonomy" id="989"/>
    <lineage>
        <taxon>Bacteria</taxon>
        <taxon>Pseudomonadati</taxon>
        <taxon>Bacteroidota</taxon>
        <taxon>Bacteroidia</taxon>
        <taxon>Marinilabiliales</taxon>
        <taxon>Marinilabiliaceae</taxon>
        <taxon>Marinilabilia</taxon>
    </lineage>
</organism>
<protein>
    <submittedName>
        <fullName evidence="2">Arylsulfatase A-like enzyme</fullName>
    </submittedName>
</protein>
<gene>
    <name evidence="2" type="ORF">DFO77_107111</name>
</gene>
<comment type="caution">
    <text evidence="2">The sequence shown here is derived from an EMBL/GenBank/DDBJ whole genome shotgun (WGS) entry which is preliminary data.</text>
</comment>
<dbReference type="SUPFAM" id="SSF53649">
    <property type="entry name" value="Alkaline phosphatase-like"/>
    <property type="match status" value="1"/>
</dbReference>
<reference evidence="2 3" key="1">
    <citation type="submission" date="2018-07" db="EMBL/GenBank/DDBJ databases">
        <title>Freshwater and sediment microbial communities from various areas in North America, analyzing microbe dynamics in response to fracking.</title>
        <authorList>
            <person name="Lamendella R."/>
        </authorList>
    </citation>
    <scope>NUCLEOTIDE SEQUENCE [LARGE SCALE GENOMIC DNA]</scope>
    <source>
        <strain evidence="2 3">160A</strain>
    </source>
</reference>
<accession>A0A368V922</accession>
<dbReference type="RefSeq" id="WP_114436819.1">
    <property type="nucleotide sequence ID" value="NZ_QPIZ01000007.1"/>
</dbReference>
<dbReference type="Gene3D" id="2.115.10.20">
    <property type="entry name" value="Glycosyl hydrolase domain, family 43"/>
    <property type="match status" value="1"/>
</dbReference>
<evidence type="ECO:0000313" key="2">
    <source>
        <dbReference type="EMBL" id="RCW36820.1"/>
    </source>
</evidence>
<dbReference type="Gene3D" id="3.40.720.10">
    <property type="entry name" value="Alkaline Phosphatase, subunit A"/>
    <property type="match status" value="1"/>
</dbReference>
<dbReference type="Pfam" id="PF00884">
    <property type="entry name" value="Sulfatase"/>
    <property type="match status" value="1"/>
</dbReference>
<dbReference type="InterPro" id="IPR051849">
    <property type="entry name" value="GAG-degrading_sulfatase"/>
</dbReference>
<dbReference type="Proteomes" id="UP000252733">
    <property type="component" value="Unassembled WGS sequence"/>
</dbReference>
<evidence type="ECO:0000259" key="1">
    <source>
        <dbReference type="Pfam" id="PF00884"/>
    </source>
</evidence>
<dbReference type="GO" id="GO:0015024">
    <property type="term" value="F:glucuronate-2-sulfatase activity"/>
    <property type="evidence" value="ECO:0007669"/>
    <property type="project" value="TreeGrafter"/>
</dbReference>
<dbReference type="AlphaFoldDB" id="A0A368V922"/>